<name>X1PBN4_9ZZZZ</name>
<dbReference type="EMBL" id="BARV01015228">
    <property type="protein sequence ID" value="GAI28329.1"/>
    <property type="molecule type" value="Genomic_DNA"/>
</dbReference>
<reference evidence="1" key="1">
    <citation type="journal article" date="2014" name="Front. Microbiol.">
        <title>High frequency of phylogenetically diverse reductive dehalogenase-homologous genes in deep subseafloor sedimentary metagenomes.</title>
        <authorList>
            <person name="Kawai M."/>
            <person name="Futagami T."/>
            <person name="Toyoda A."/>
            <person name="Takaki Y."/>
            <person name="Nishi S."/>
            <person name="Hori S."/>
            <person name="Arai W."/>
            <person name="Tsubouchi T."/>
            <person name="Morono Y."/>
            <person name="Uchiyama I."/>
            <person name="Ito T."/>
            <person name="Fujiyama A."/>
            <person name="Inagaki F."/>
            <person name="Takami H."/>
        </authorList>
    </citation>
    <scope>NUCLEOTIDE SEQUENCE</scope>
    <source>
        <strain evidence="1">Expedition CK06-06</strain>
    </source>
</reference>
<feature type="non-terminal residue" evidence="1">
    <location>
        <position position="1"/>
    </location>
</feature>
<sequence>PENAEFYQKNRDEFKDKVDRTLFGDELVDMFSGETLSKLLENKTFIYLSGEGLPGRETYQ</sequence>
<dbReference type="AlphaFoldDB" id="X1PBN4"/>
<gene>
    <name evidence="1" type="ORF">S06H3_26353</name>
</gene>
<proteinExistence type="predicted"/>
<comment type="caution">
    <text evidence="1">The sequence shown here is derived from an EMBL/GenBank/DDBJ whole genome shotgun (WGS) entry which is preliminary data.</text>
</comment>
<protein>
    <submittedName>
        <fullName evidence="1">Uncharacterized protein</fullName>
    </submittedName>
</protein>
<evidence type="ECO:0000313" key="1">
    <source>
        <dbReference type="EMBL" id="GAI28329.1"/>
    </source>
</evidence>
<accession>X1PBN4</accession>
<organism evidence="1">
    <name type="scientific">marine sediment metagenome</name>
    <dbReference type="NCBI Taxonomy" id="412755"/>
    <lineage>
        <taxon>unclassified sequences</taxon>
        <taxon>metagenomes</taxon>
        <taxon>ecological metagenomes</taxon>
    </lineage>
</organism>